<feature type="compositionally biased region" description="Basic and acidic residues" evidence="1">
    <location>
        <begin position="255"/>
        <end position="274"/>
    </location>
</feature>
<evidence type="ECO:0000313" key="3">
    <source>
        <dbReference type="Proteomes" id="UP001138500"/>
    </source>
</evidence>
<comment type="caution">
    <text evidence="2">The sequence shown here is derived from an EMBL/GenBank/DDBJ whole genome shotgun (WGS) entry which is preliminary data.</text>
</comment>
<reference evidence="2 3" key="2">
    <citation type="journal article" date="2021" name="Curr. Genet.">
        <title>Genetic response to nitrogen starvation in the aggressive Eucalyptus foliar pathogen Teratosphaeria destructans.</title>
        <authorList>
            <person name="Havenga M."/>
            <person name="Wingfield B.D."/>
            <person name="Wingfield M.J."/>
            <person name="Dreyer L.L."/>
            <person name="Roets F."/>
            <person name="Aylward J."/>
        </authorList>
    </citation>
    <scope>NUCLEOTIDE SEQUENCE [LARGE SCALE GENOMIC DNA]</scope>
    <source>
        <strain evidence="2">CMW44962</strain>
    </source>
</reference>
<feature type="region of interest" description="Disordered" evidence="1">
    <location>
        <begin position="238"/>
        <end position="304"/>
    </location>
</feature>
<dbReference type="AlphaFoldDB" id="A0A9W7SPB3"/>
<protein>
    <submittedName>
        <fullName evidence="2">Ubiquitin-interacting motif</fullName>
    </submittedName>
</protein>
<gene>
    <name evidence="2" type="ORF">Tdes44962_MAKER03729</name>
</gene>
<reference evidence="2 3" key="1">
    <citation type="journal article" date="2018" name="IMA Fungus">
        <title>IMA Genome-F 10: Nine draft genome sequences of Claviceps purpurea s.lat., including C. arundinis, C. humidiphila, and C. cf. spartinae, pseudomolecules for the pitch canker pathogen Fusarium circinatum, draft genome of Davidsoniella eucalypti, Grosmannia galeiformis, Quambalaria eucalypti, and Teratosphaeria destructans.</title>
        <authorList>
            <person name="Wingfield B.D."/>
            <person name="Liu M."/>
            <person name="Nguyen H.D."/>
            <person name="Lane F.A."/>
            <person name="Morgan S.W."/>
            <person name="De Vos L."/>
            <person name="Wilken P.M."/>
            <person name="Duong T.A."/>
            <person name="Aylward J."/>
            <person name="Coetzee M.P."/>
            <person name="Dadej K."/>
            <person name="De Beer Z.W."/>
            <person name="Findlay W."/>
            <person name="Havenga M."/>
            <person name="Kolarik M."/>
            <person name="Menzies J.G."/>
            <person name="Naidoo K."/>
            <person name="Pochopski O."/>
            <person name="Shoukouhi P."/>
            <person name="Santana Q.C."/>
            <person name="Seifert K.A."/>
            <person name="Soal N."/>
            <person name="Steenkamp E.T."/>
            <person name="Tatham C.T."/>
            <person name="van der Nest M.A."/>
            <person name="Wingfield M.J."/>
        </authorList>
    </citation>
    <scope>NUCLEOTIDE SEQUENCE [LARGE SCALE GENOMIC DNA]</scope>
    <source>
        <strain evidence="2">CMW44962</strain>
    </source>
</reference>
<keyword evidence="3" id="KW-1185">Reference proteome</keyword>
<feature type="region of interest" description="Disordered" evidence="1">
    <location>
        <begin position="459"/>
        <end position="529"/>
    </location>
</feature>
<feature type="compositionally biased region" description="Polar residues" evidence="1">
    <location>
        <begin position="292"/>
        <end position="302"/>
    </location>
</feature>
<proteinExistence type="predicted"/>
<organism evidence="2 3">
    <name type="scientific">Teratosphaeria destructans</name>
    <dbReference type="NCBI Taxonomy" id="418781"/>
    <lineage>
        <taxon>Eukaryota</taxon>
        <taxon>Fungi</taxon>
        <taxon>Dikarya</taxon>
        <taxon>Ascomycota</taxon>
        <taxon>Pezizomycotina</taxon>
        <taxon>Dothideomycetes</taxon>
        <taxon>Dothideomycetidae</taxon>
        <taxon>Mycosphaerellales</taxon>
        <taxon>Teratosphaeriaceae</taxon>
        <taxon>Teratosphaeria</taxon>
    </lineage>
</organism>
<dbReference type="Proteomes" id="UP001138500">
    <property type="component" value="Unassembled WGS sequence"/>
</dbReference>
<evidence type="ECO:0000256" key="1">
    <source>
        <dbReference type="SAM" id="MobiDB-lite"/>
    </source>
</evidence>
<accession>A0A9W7SPB3</accession>
<dbReference type="OrthoDB" id="3926760at2759"/>
<dbReference type="EMBL" id="RIBY02002034">
    <property type="protein sequence ID" value="KAH9826077.1"/>
    <property type="molecule type" value="Genomic_DNA"/>
</dbReference>
<evidence type="ECO:0000313" key="2">
    <source>
        <dbReference type="EMBL" id="KAH9826077.1"/>
    </source>
</evidence>
<feature type="region of interest" description="Disordered" evidence="1">
    <location>
        <begin position="566"/>
        <end position="603"/>
    </location>
</feature>
<name>A0A9W7SPB3_9PEZI</name>
<sequence>MPAAVVRGIILSISVITALGIAVLENPAVQVWVEEQRQKIIELLRSIGEELDPESRRQAEAFAYEGRTPATDAGLRRESDGAREAAAVATGRALNGSPGPVRRAPGRALSDPDEAEERRRKGREYLARRNAQMIEMRERRKASSKLEGTLTSPSSISFDTMVDADGKLKSAIIEEKELPPPPVAEPVPEPIKEQMREVERHLVHPLAAGGEASSSAGMSGFQMGSYLSNPFSDEYAMDLDRSETPKPPPVPPKVQLDHGITRDDVGLPTRHDSLPKSNARPDSGAMPGSYASGPQQDLSASTESLSFEEQLALAEALSLSEAESAASAAARQVQPQEDDFLKAAIAASLEDAPNQSEAPELLVDLTPVPTEAEPARQNRGNWMSSSNNFVNTSLDTASVVQPSSQAWARVPRSEASEDELYRITPQLTRARLASLDAQHATTSATHLYLPVREAAESQAQWLEPQSAPAASFDSAPSSAAQFSSTHTFGRDESAQLVDVSDVPDRDDTRTPTLSAAPSSVRFETDSESETFASVTGISRAQSGAPSIAPSDADVEVIDVLEDSDIDMFSEEGSGIRTPDSWSEVGSRDGEESDDDRPQQHIQL</sequence>
<dbReference type="InterPro" id="IPR003903">
    <property type="entry name" value="UIM_dom"/>
</dbReference>
<feature type="compositionally biased region" description="Low complexity" evidence="1">
    <location>
        <begin position="465"/>
        <end position="484"/>
    </location>
</feature>
<dbReference type="SMART" id="SM00726">
    <property type="entry name" value="UIM"/>
    <property type="match status" value="2"/>
</dbReference>
<feature type="region of interest" description="Disordered" evidence="1">
    <location>
        <begin position="90"/>
        <end position="123"/>
    </location>
</feature>